<dbReference type="RefSeq" id="XP_014492501.1">
    <property type="nucleotide sequence ID" value="XM_014637015.2"/>
</dbReference>
<accession>A0A1S3TFF0</accession>
<sequence length="228" mass="26136">MMEWSSKSASRAYLDTLQLCENKKREDGIWRVGNPESNELISALAAGMKAKLMVEVSSCVSLYTIALAVAARQTGGRLICVIPKSVLDESKEAIMNSGLEEQVEFRTEEPSKLLSFYHNIDFFLVHCKDDNYSRLLNLVDVSMKRSVIVVAKHVLSHQKGLRWYIRGKHEKSQVRSLSHPGNAMEVSRICMNDDSDKKRRKSSWIAKFDEESGEEHIYRVPQVHWFWS</sequence>
<dbReference type="InterPro" id="IPR009902">
    <property type="entry name" value="DUF1442"/>
</dbReference>
<organism evidence="1 2">
    <name type="scientific">Vigna radiata var. radiata</name>
    <name type="common">Mung bean</name>
    <name type="synonym">Phaseolus aureus</name>
    <dbReference type="NCBI Taxonomy" id="3916"/>
    <lineage>
        <taxon>Eukaryota</taxon>
        <taxon>Viridiplantae</taxon>
        <taxon>Streptophyta</taxon>
        <taxon>Embryophyta</taxon>
        <taxon>Tracheophyta</taxon>
        <taxon>Spermatophyta</taxon>
        <taxon>Magnoliopsida</taxon>
        <taxon>eudicotyledons</taxon>
        <taxon>Gunneridae</taxon>
        <taxon>Pentapetalae</taxon>
        <taxon>rosids</taxon>
        <taxon>fabids</taxon>
        <taxon>Fabales</taxon>
        <taxon>Fabaceae</taxon>
        <taxon>Papilionoideae</taxon>
        <taxon>50 kb inversion clade</taxon>
        <taxon>NPAAA clade</taxon>
        <taxon>indigoferoid/millettioid clade</taxon>
        <taxon>Phaseoleae</taxon>
        <taxon>Vigna</taxon>
    </lineage>
</organism>
<dbReference type="KEGG" id="vra:106754948"/>
<evidence type="ECO:0000313" key="2">
    <source>
        <dbReference type="RefSeq" id="XP_014492501.1"/>
    </source>
</evidence>
<protein>
    <submittedName>
        <fullName evidence="2">Uncharacterized protein LOC106754948</fullName>
    </submittedName>
</protein>
<dbReference type="PANTHER" id="PTHR33593:SF1">
    <property type="entry name" value="DUF1442 FAMILY PROTEIN"/>
    <property type="match status" value="1"/>
</dbReference>
<name>A0A1S3TFF0_VIGRR</name>
<dbReference type="Gene3D" id="3.40.50.150">
    <property type="entry name" value="Vaccinia Virus protein VP39"/>
    <property type="match status" value="1"/>
</dbReference>
<dbReference type="OrthoDB" id="774871at2759"/>
<dbReference type="InterPro" id="IPR029063">
    <property type="entry name" value="SAM-dependent_MTases_sf"/>
</dbReference>
<gene>
    <name evidence="2" type="primary">LOC106754948</name>
</gene>
<keyword evidence="1" id="KW-1185">Reference proteome</keyword>
<proteinExistence type="predicted"/>
<dbReference type="PANTHER" id="PTHR33593">
    <property type="entry name" value="DUF1442 FAMILY PROTEIN"/>
    <property type="match status" value="1"/>
</dbReference>
<dbReference type="Pfam" id="PF07279">
    <property type="entry name" value="DUF1442"/>
    <property type="match status" value="1"/>
</dbReference>
<dbReference type="Proteomes" id="UP000087766">
    <property type="component" value="Unplaced"/>
</dbReference>
<dbReference type="AlphaFoldDB" id="A0A1S3TFF0"/>
<reference evidence="2" key="1">
    <citation type="submission" date="2025-08" db="UniProtKB">
        <authorList>
            <consortium name="RefSeq"/>
        </authorList>
    </citation>
    <scope>IDENTIFICATION</scope>
    <source>
        <tissue evidence="2">Leaf</tissue>
    </source>
</reference>
<evidence type="ECO:0000313" key="1">
    <source>
        <dbReference type="Proteomes" id="UP000087766"/>
    </source>
</evidence>
<dbReference type="GeneID" id="106754948"/>